<dbReference type="AlphaFoldDB" id="A0A4C1VK93"/>
<accession>A0A4C1VK93</accession>
<evidence type="ECO:0000313" key="2">
    <source>
        <dbReference type="Proteomes" id="UP000299102"/>
    </source>
</evidence>
<proteinExistence type="predicted"/>
<dbReference type="Proteomes" id="UP000299102">
    <property type="component" value="Unassembled WGS sequence"/>
</dbReference>
<dbReference type="OrthoDB" id="21557at2759"/>
<protein>
    <submittedName>
        <fullName evidence="1">Uncharacterized protein</fullName>
    </submittedName>
</protein>
<reference evidence="1 2" key="1">
    <citation type="journal article" date="2019" name="Commun. Biol.">
        <title>The bagworm genome reveals a unique fibroin gene that provides high tensile strength.</title>
        <authorList>
            <person name="Kono N."/>
            <person name="Nakamura H."/>
            <person name="Ohtoshi R."/>
            <person name="Tomita M."/>
            <person name="Numata K."/>
            <person name="Arakawa K."/>
        </authorList>
    </citation>
    <scope>NUCLEOTIDE SEQUENCE [LARGE SCALE GENOMIC DNA]</scope>
</reference>
<comment type="caution">
    <text evidence="1">The sequence shown here is derived from an EMBL/GenBank/DDBJ whole genome shotgun (WGS) entry which is preliminary data.</text>
</comment>
<gene>
    <name evidence="1" type="ORF">EVAR_89271_1</name>
</gene>
<name>A0A4C1VK93_EUMVA</name>
<dbReference type="EMBL" id="BGZK01000358">
    <property type="protein sequence ID" value="GBP39049.1"/>
    <property type="molecule type" value="Genomic_DNA"/>
</dbReference>
<organism evidence="1 2">
    <name type="scientific">Eumeta variegata</name>
    <name type="common">Bagworm moth</name>
    <name type="synonym">Eumeta japonica</name>
    <dbReference type="NCBI Taxonomy" id="151549"/>
    <lineage>
        <taxon>Eukaryota</taxon>
        <taxon>Metazoa</taxon>
        <taxon>Ecdysozoa</taxon>
        <taxon>Arthropoda</taxon>
        <taxon>Hexapoda</taxon>
        <taxon>Insecta</taxon>
        <taxon>Pterygota</taxon>
        <taxon>Neoptera</taxon>
        <taxon>Endopterygota</taxon>
        <taxon>Lepidoptera</taxon>
        <taxon>Glossata</taxon>
        <taxon>Ditrysia</taxon>
        <taxon>Tineoidea</taxon>
        <taxon>Psychidae</taxon>
        <taxon>Oiketicinae</taxon>
        <taxon>Eumeta</taxon>
    </lineage>
</organism>
<keyword evidence="2" id="KW-1185">Reference proteome</keyword>
<evidence type="ECO:0000313" key="1">
    <source>
        <dbReference type="EMBL" id="GBP39049.1"/>
    </source>
</evidence>
<sequence length="118" mass="13792">MRKVVSQKKKAWLDLLSAKTDHRGQREDVLKVKLKVTENTDDEGHLLNEKNYMKKRWKNYYESDFARENRVADDDVTATEYMIDDGNESEVTVDEIIKAPKHMKVGKAAGYDRVHHLN</sequence>